<dbReference type="EMBL" id="JBICBT010000590">
    <property type="protein sequence ID" value="KAL3108578.1"/>
    <property type="molecule type" value="Genomic_DNA"/>
</dbReference>
<name>A0ABD2L055_9BILA</name>
<evidence type="ECO:0000256" key="1">
    <source>
        <dbReference type="SAM" id="MobiDB-lite"/>
    </source>
</evidence>
<keyword evidence="3" id="KW-1185">Reference proteome</keyword>
<feature type="region of interest" description="Disordered" evidence="1">
    <location>
        <begin position="43"/>
        <end position="85"/>
    </location>
</feature>
<proteinExistence type="predicted"/>
<comment type="caution">
    <text evidence="2">The sequence shown here is derived from an EMBL/GenBank/DDBJ whole genome shotgun (WGS) entry which is preliminary data.</text>
</comment>
<gene>
    <name evidence="2" type="ORF">niasHT_015500</name>
</gene>
<dbReference type="Proteomes" id="UP001620626">
    <property type="component" value="Unassembled WGS sequence"/>
</dbReference>
<protein>
    <submittedName>
        <fullName evidence="2">Uncharacterized protein</fullName>
    </submittedName>
</protein>
<accession>A0ABD2L055</accession>
<reference evidence="2 3" key="1">
    <citation type="submission" date="2024-10" db="EMBL/GenBank/DDBJ databases">
        <authorList>
            <person name="Kim D."/>
        </authorList>
    </citation>
    <scope>NUCLEOTIDE SEQUENCE [LARGE SCALE GENOMIC DNA]</scope>
    <source>
        <strain evidence="2">BH-2024</strain>
    </source>
</reference>
<evidence type="ECO:0000313" key="2">
    <source>
        <dbReference type="EMBL" id="KAL3108578.1"/>
    </source>
</evidence>
<organism evidence="2 3">
    <name type="scientific">Heterodera trifolii</name>
    <dbReference type="NCBI Taxonomy" id="157864"/>
    <lineage>
        <taxon>Eukaryota</taxon>
        <taxon>Metazoa</taxon>
        <taxon>Ecdysozoa</taxon>
        <taxon>Nematoda</taxon>
        <taxon>Chromadorea</taxon>
        <taxon>Rhabditida</taxon>
        <taxon>Tylenchina</taxon>
        <taxon>Tylenchomorpha</taxon>
        <taxon>Tylenchoidea</taxon>
        <taxon>Heteroderidae</taxon>
        <taxon>Heteroderinae</taxon>
        <taxon>Heterodera</taxon>
    </lineage>
</organism>
<sequence length="85" mass="9163">MAKMDLALHGGDWWGREGAAEGFGIKRATAEEEDSQMIVDQKQSAAGFGHMEENDDKGEGREGGRGCDGGRRQISGQSENNGYVM</sequence>
<feature type="compositionally biased region" description="Polar residues" evidence="1">
    <location>
        <begin position="74"/>
        <end position="85"/>
    </location>
</feature>
<evidence type="ECO:0000313" key="3">
    <source>
        <dbReference type="Proteomes" id="UP001620626"/>
    </source>
</evidence>
<dbReference type="AlphaFoldDB" id="A0ABD2L055"/>
<feature type="compositionally biased region" description="Basic and acidic residues" evidence="1">
    <location>
        <begin position="57"/>
        <end position="71"/>
    </location>
</feature>